<keyword evidence="1" id="KW-0472">Membrane</keyword>
<feature type="transmembrane region" description="Helical" evidence="1">
    <location>
        <begin position="99"/>
        <end position="124"/>
    </location>
</feature>
<proteinExistence type="predicted"/>
<organism evidence="2 3">
    <name type="scientific">Bacillus changyiensis</name>
    <dbReference type="NCBI Taxonomy" id="3004103"/>
    <lineage>
        <taxon>Bacteria</taxon>
        <taxon>Bacillati</taxon>
        <taxon>Bacillota</taxon>
        <taxon>Bacilli</taxon>
        <taxon>Bacillales</taxon>
        <taxon>Bacillaceae</taxon>
        <taxon>Bacillus</taxon>
    </lineage>
</organism>
<accession>A0ABT4WZ82</accession>
<keyword evidence="3" id="KW-1185">Reference proteome</keyword>
<evidence type="ECO:0008006" key="4">
    <source>
        <dbReference type="Google" id="ProtNLM"/>
    </source>
</evidence>
<sequence length="254" mass="28746">MIKHVIKLHMIKRWKRLLLAFLLAGGAIVVFEPVYFPNTNTPSLLDWLLEISGSLLVIPFFGGLILTLLCFDTTQWLWTPFGTASLARLKKRSTLFWSYLALGTAIATYVVVILLFWSIVIGYFKFDGFAETNTHPFFQLTASSFWFVVSRWFIVWWSFCFIIFLGFAGVFLTKKVLIAFALSLGWSFAILALFKSNIFMKGFLPGEGMILAAHANGTSPLLILLTTECAVLILCGALYQMIIKTNLVMPRTER</sequence>
<protein>
    <recommendedName>
        <fullName evidence="4">ABC transporter permease</fullName>
    </recommendedName>
</protein>
<comment type="caution">
    <text evidence="2">The sequence shown here is derived from an EMBL/GenBank/DDBJ whole genome shotgun (WGS) entry which is preliminary data.</text>
</comment>
<evidence type="ECO:0000256" key="1">
    <source>
        <dbReference type="SAM" id="Phobius"/>
    </source>
</evidence>
<keyword evidence="1" id="KW-0812">Transmembrane</keyword>
<evidence type="ECO:0000313" key="2">
    <source>
        <dbReference type="EMBL" id="MDA7025350.1"/>
    </source>
</evidence>
<feature type="transmembrane region" description="Helical" evidence="1">
    <location>
        <begin position="177"/>
        <end position="200"/>
    </location>
</feature>
<gene>
    <name evidence="2" type="ORF">PJ311_01845</name>
</gene>
<feature type="transmembrane region" description="Helical" evidence="1">
    <location>
        <begin position="220"/>
        <end position="242"/>
    </location>
</feature>
<name>A0ABT4WZ82_9BACI</name>
<dbReference type="Proteomes" id="UP001211894">
    <property type="component" value="Unassembled WGS sequence"/>
</dbReference>
<feature type="transmembrane region" description="Helical" evidence="1">
    <location>
        <begin position="55"/>
        <end position="78"/>
    </location>
</feature>
<evidence type="ECO:0000313" key="3">
    <source>
        <dbReference type="Proteomes" id="UP001211894"/>
    </source>
</evidence>
<dbReference type="RefSeq" id="WP_271339216.1">
    <property type="nucleotide sequence ID" value="NZ_JAQKAB010000001.1"/>
</dbReference>
<dbReference type="EMBL" id="JAQKAB010000001">
    <property type="protein sequence ID" value="MDA7025350.1"/>
    <property type="molecule type" value="Genomic_DNA"/>
</dbReference>
<keyword evidence="1" id="KW-1133">Transmembrane helix</keyword>
<reference evidence="2 3" key="1">
    <citation type="submission" date="2023-01" db="EMBL/GenBank/DDBJ databases">
        <title>Bacillus changyiensis sp. nov., isolated from a coastal deposit.</title>
        <authorList>
            <person name="Xiao G."/>
            <person name="Lai Q."/>
            <person name="Hu Z."/>
            <person name="Shao Z."/>
        </authorList>
    </citation>
    <scope>NUCLEOTIDE SEQUENCE [LARGE SCALE GENOMIC DNA]</scope>
    <source>
        <strain evidence="2 3">CLL-7-23</strain>
    </source>
</reference>
<feature type="transmembrane region" description="Helical" evidence="1">
    <location>
        <begin position="144"/>
        <end position="170"/>
    </location>
</feature>